<dbReference type="InterPro" id="IPR029058">
    <property type="entry name" value="AB_hydrolase_fold"/>
</dbReference>
<proteinExistence type="predicted"/>
<dbReference type="EMBL" id="VOBR01000003">
    <property type="protein sequence ID" value="TWP53376.1"/>
    <property type="molecule type" value="Genomic_DNA"/>
</dbReference>
<dbReference type="AlphaFoldDB" id="A0A563F073"/>
<keyword evidence="2" id="KW-0378">Hydrolase</keyword>
<protein>
    <submittedName>
        <fullName evidence="2">Alpha/beta hydrolase</fullName>
    </submittedName>
</protein>
<keyword evidence="3" id="KW-1185">Reference proteome</keyword>
<sequence>MSTVVSPDGTAVAYSKVGSGPALVLVDGALCYRAFGPMKNLATALAPNFTVYYYDRRGRGETGGNENWTLEREIDDIGVLLKEAGGEAFLFGASSGAVVALEAAARLSGVKKIAVYEPPFIVDDTHPARPDDYIENMDAMIAAGKPGDALQTFMKTVGTPGFAITIMKLTPVWKKLKAVAHTLPNDLRALGDTGAGKPLPVDRWTSATMPALAIDGGKSPVYMRNGVRSLSEILPDAEYRTLEGQTHMVKAAVVAPVLVEFFTRG</sequence>
<comment type="caution">
    <text evidence="2">The sequence shown here is derived from an EMBL/GenBank/DDBJ whole genome shotgun (WGS) entry which is preliminary data.</text>
</comment>
<dbReference type="OrthoDB" id="63519at2"/>
<dbReference type="SUPFAM" id="SSF53474">
    <property type="entry name" value="alpha/beta-Hydrolases"/>
    <property type="match status" value="1"/>
</dbReference>
<dbReference type="GO" id="GO:0016787">
    <property type="term" value="F:hydrolase activity"/>
    <property type="evidence" value="ECO:0007669"/>
    <property type="project" value="UniProtKB-KW"/>
</dbReference>
<accession>A0A563F073</accession>
<organism evidence="2 3">
    <name type="scientific">Lentzea tibetensis</name>
    <dbReference type="NCBI Taxonomy" id="2591470"/>
    <lineage>
        <taxon>Bacteria</taxon>
        <taxon>Bacillati</taxon>
        <taxon>Actinomycetota</taxon>
        <taxon>Actinomycetes</taxon>
        <taxon>Pseudonocardiales</taxon>
        <taxon>Pseudonocardiaceae</taxon>
        <taxon>Lentzea</taxon>
    </lineage>
</organism>
<dbReference type="Pfam" id="PF12697">
    <property type="entry name" value="Abhydrolase_6"/>
    <property type="match status" value="1"/>
</dbReference>
<dbReference type="Gene3D" id="3.40.50.1820">
    <property type="entry name" value="alpha/beta hydrolase"/>
    <property type="match status" value="1"/>
</dbReference>
<name>A0A563F073_9PSEU</name>
<dbReference type="RefSeq" id="WP_146349787.1">
    <property type="nucleotide sequence ID" value="NZ_VOBR01000003.1"/>
</dbReference>
<dbReference type="Proteomes" id="UP000316639">
    <property type="component" value="Unassembled WGS sequence"/>
</dbReference>
<gene>
    <name evidence="2" type="ORF">FKR81_05275</name>
</gene>
<evidence type="ECO:0000313" key="2">
    <source>
        <dbReference type="EMBL" id="TWP53376.1"/>
    </source>
</evidence>
<dbReference type="InterPro" id="IPR000073">
    <property type="entry name" value="AB_hydrolase_1"/>
</dbReference>
<feature type="domain" description="AB hydrolase-1" evidence="1">
    <location>
        <begin position="29"/>
        <end position="248"/>
    </location>
</feature>
<reference evidence="2 3" key="1">
    <citation type="submission" date="2019-07" db="EMBL/GenBank/DDBJ databases">
        <title>Lentzea xizangensis sp. nov., isolated from Qinghai-Tibetan Plateau Soils.</title>
        <authorList>
            <person name="Huang J."/>
        </authorList>
    </citation>
    <scope>NUCLEOTIDE SEQUENCE [LARGE SCALE GENOMIC DNA]</scope>
    <source>
        <strain evidence="2 3">FXJ1.1311</strain>
    </source>
</reference>
<evidence type="ECO:0000259" key="1">
    <source>
        <dbReference type="Pfam" id="PF12697"/>
    </source>
</evidence>
<evidence type="ECO:0000313" key="3">
    <source>
        <dbReference type="Proteomes" id="UP000316639"/>
    </source>
</evidence>